<comment type="caution">
    <text evidence="2">The sequence shown here is derived from an EMBL/GenBank/DDBJ whole genome shotgun (WGS) entry which is preliminary data.</text>
</comment>
<feature type="region of interest" description="Disordered" evidence="1">
    <location>
        <begin position="1"/>
        <end position="57"/>
    </location>
</feature>
<dbReference type="Proteomes" id="UP001500016">
    <property type="component" value="Unassembled WGS sequence"/>
</dbReference>
<gene>
    <name evidence="2" type="ORF">GCM10009801_34780</name>
</gene>
<name>A0ABP5HIJ6_9ACTN</name>
<keyword evidence="3" id="KW-1185">Reference proteome</keyword>
<evidence type="ECO:0000256" key="1">
    <source>
        <dbReference type="SAM" id="MobiDB-lite"/>
    </source>
</evidence>
<proteinExistence type="predicted"/>
<evidence type="ECO:0000313" key="2">
    <source>
        <dbReference type="EMBL" id="GAA2078113.1"/>
    </source>
</evidence>
<reference evidence="3" key="1">
    <citation type="journal article" date="2019" name="Int. J. Syst. Evol. Microbiol.">
        <title>The Global Catalogue of Microorganisms (GCM) 10K type strain sequencing project: providing services to taxonomists for standard genome sequencing and annotation.</title>
        <authorList>
            <consortium name="The Broad Institute Genomics Platform"/>
            <consortium name="The Broad Institute Genome Sequencing Center for Infectious Disease"/>
            <person name="Wu L."/>
            <person name="Ma J."/>
        </authorList>
    </citation>
    <scope>NUCLEOTIDE SEQUENCE [LARGE SCALE GENOMIC DNA]</scope>
    <source>
        <strain evidence="3">JCM 15478</strain>
    </source>
</reference>
<organism evidence="2 3">
    <name type="scientific">Streptomyces albiaxialis</name>
    <dbReference type="NCBI Taxonomy" id="329523"/>
    <lineage>
        <taxon>Bacteria</taxon>
        <taxon>Bacillati</taxon>
        <taxon>Actinomycetota</taxon>
        <taxon>Actinomycetes</taxon>
        <taxon>Kitasatosporales</taxon>
        <taxon>Streptomycetaceae</taxon>
        <taxon>Streptomyces</taxon>
    </lineage>
</organism>
<feature type="compositionally biased region" description="Basic residues" evidence="1">
    <location>
        <begin position="36"/>
        <end position="57"/>
    </location>
</feature>
<evidence type="ECO:0000313" key="3">
    <source>
        <dbReference type="Proteomes" id="UP001500016"/>
    </source>
</evidence>
<protein>
    <submittedName>
        <fullName evidence="2">Uncharacterized protein</fullName>
    </submittedName>
</protein>
<accession>A0ABP5HIJ6</accession>
<dbReference type="Pfam" id="PF26427">
    <property type="entry name" value="HR_L37"/>
    <property type="match status" value="1"/>
</dbReference>
<dbReference type="EMBL" id="BAAAPE010000008">
    <property type="protein sequence ID" value="GAA2078113.1"/>
    <property type="molecule type" value="Genomic_DNA"/>
</dbReference>
<dbReference type="InterPro" id="IPR058090">
    <property type="entry name" value="bL37_actino"/>
</dbReference>
<sequence>MSARRKRAAGLHSAPVLRYDQRDTPADGETGGPMSKRTRKRRWRLKKGRANHGRRPA</sequence>